<evidence type="ECO:0000256" key="1">
    <source>
        <dbReference type="ARBA" id="ARBA00023015"/>
    </source>
</evidence>
<sequence>MPEAPDPTLPKPRSYDDLCARIRERRERLPARLAQVANHMLMHPDEVAFGTVATVAGAAGVQPSALVRFAKALDFDGFSDLQAVFRDRLRGRLPEHRERLRRIQEAEGEHGPLRLLERFEEAAQLSLDRLGGSVDEATLAHAVALLARADTIYILGLRRAFPIAAYLAYALAKLDLRSVLVDHVGASGPEQIVGARAGDVLLAVSFTPYTPATVELANAFAQGGRPVVAITDSPFSPLAQAAAARFDVAEADVAGFRSLSATFCLAAALAVATAERRARDGSDRPAEAWAPVQGPAARA</sequence>
<keyword evidence="8" id="KW-1185">Reference proteome</keyword>
<dbReference type="InterPro" id="IPR035472">
    <property type="entry name" value="RpiR-like_SIS"/>
</dbReference>
<dbReference type="SUPFAM" id="SSF46689">
    <property type="entry name" value="Homeodomain-like"/>
    <property type="match status" value="1"/>
</dbReference>
<dbReference type="GO" id="GO:1901135">
    <property type="term" value="P:carbohydrate derivative metabolic process"/>
    <property type="evidence" value="ECO:0007669"/>
    <property type="project" value="InterPro"/>
</dbReference>
<dbReference type="Gene3D" id="1.10.10.10">
    <property type="entry name" value="Winged helix-like DNA-binding domain superfamily/Winged helix DNA-binding domain"/>
    <property type="match status" value="1"/>
</dbReference>
<dbReference type="SUPFAM" id="SSF53697">
    <property type="entry name" value="SIS domain"/>
    <property type="match status" value="1"/>
</dbReference>
<evidence type="ECO:0000256" key="4">
    <source>
        <dbReference type="SAM" id="MobiDB-lite"/>
    </source>
</evidence>
<evidence type="ECO:0000256" key="2">
    <source>
        <dbReference type="ARBA" id="ARBA00023125"/>
    </source>
</evidence>
<dbReference type="AlphaFoldDB" id="A0A5B2V880"/>
<reference evidence="7 8" key="1">
    <citation type="submission" date="2019-09" db="EMBL/GenBank/DDBJ databases">
        <title>Salinarimonas rosea gen. nov., sp. nov., a new member of the a-2 subgroup of the Proteobacteria.</title>
        <authorList>
            <person name="Liu J."/>
        </authorList>
    </citation>
    <scope>NUCLEOTIDE SEQUENCE [LARGE SCALE GENOMIC DNA]</scope>
    <source>
        <strain evidence="7 8">BN140002</strain>
    </source>
</reference>
<dbReference type="Gene3D" id="3.40.50.10490">
    <property type="entry name" value="Glucose-6-phosphate isomerase like protein, domain 1"/>
    <property type="match status" value="1"/>
</dbReference>
<organism evidence="7 8">
    <name type="scientific">Salinarimonas soli</name>
    <dbReference type="NCBI Taxonomy" id="1638099"/>
    <lineage>
        <taxon>Bacteria</taxon>
        <taxon>Pseudomonadati</taxon>
        <taxon>Pseudomonadota</taxon>
        <taxon>Alphaproteobacteria</taxon>
        <taxon>Hyphomicrobiales</taxon>
        <taxon>Salinarimonadaceae</taxon>
        <taxon>Salinarimonas</taxon>
    </lineage>
</organism>
<gene>
    <name evidence="7" type="ORF">F0L46_23125</name>
</gene>
<dbReference type="InterPro" id="IPR001347">
    <property type="entry name" value="SIS_dom"/>
</dbReference>
<dbReference type="PANTHER" id="PTHR30514:SF20">
    <property type="entry name" value="TRANSCRIPTIONAL REGULATOR"/>
    <property type="match status" value="1"/>
</dbReference>
<dbReference type="PANTHER" id="PTHR30514">
    <property type="entry name" value="GLUCOKINASE"/>
    <property type="match status" value="1"/>
</dbReference>
<name>A0A5B2V880_9HYPH</name>
<dbReference type="RefSeq" id="WP_149821979.1">
    <property type="nucleotide sequence ID" value="NZ_VUOA01000045.1"/>
</dbReference>
<evidence type="ECO:0000313" key="7">
    <source>
        <dbReference type="EMBL" id="KAA2234660.1"/>
    </source>
</evidence>
<keyword evidence="2" id="KW-0238">DNA-binding</keyword>
<dbReference type="PROSITE" id="PS51464">
    <property type="entry name" value="SIS"/>
    <property type="match status" value="1"/>
</dbReference>
<dbReference type="PROSITE" id="PS51071">
    <property type="entry name" value="HTH_RPIR"/>
    <property type="match status" value="1"/>
</dbReference>
<keyword evidence="1" id="KW-0805">Transcription regulation</keyword>
<dbReference type="InterPro" id="IPR000281">
    <property type="entry name" value="HTH_RpiR"/>
</dbReference>
<dbReference type="OrthoDB" id="9814005at2"/>
<dbReference type="InterPro" id="IPR036388">
    <property type="entry name" value="WH-like_DNA-bd_sf"/>
</dbReference>
<evidence type="ECO:0000259" key="5">
    <source>
        <dbReference type="PROSITE" id="PS51071"/>
    </source>
</evidence>
<dbReference type="EMBL" id="VUOA01000045">
    <property type="protein sequence ID" value="KAA2234660.1"/>
    <property type="molecule type" value="Genomic_DNA"/>
</dbReference>
<dbReference type="InterPro" id="IPR046348">
    <property type="entry name" value="SIS_dom_sf"/>
</dbReference>
<keyword evidence="3" id="KW-0804">Transcription</keyword>
<evidence type="ECO:0000313" key="8">
    <source>
        <dbReference type="Proteomes" id="UP000323142"/>
    </source>
</evidence>
<dbReference type="Pfam" id="PF01418">
    <property type="entry name" value="HTH_6"/>
    <property type="match status" value="1"/>
</dbReference>
<comment type="caution">
    <text evidence="7">The sequence shown here is derived from an EMBL/GenBank/DDBJ whole genome shotgun (WGS) entry which is preliminary data.</text>
</comment>
<feature type="domain" description="HTH rpiR-type" evidence="5">
    <location>
        <begin position="16"/>
        <end position="92"/>
    </location>
</feature>
<protein>
    <submittedName>
        <fullName evidence="7">MurR/RpiR family transcriptional regulator</fullName>
    </submittedName>
</protein>
<accession>A0A5B2V880</accession>
<dbReference type="InterPro" id="IPR009057">
    <property type="entry name" value="Homeodomain-like_sf"/>
</dbReference>
<dbReference type="Pfam" id="PF01380">
    <property type="entry name" value="SIS"/>
    <property type="match status" value="1"/>
</dbReference>
<proteinExistence type="predicted"/>
<evidence type="ECO:0000256" key="3">
    <source>
        <dbReference type="ARBA" id="ARBA00023163"/>
    </source>
</evidence>
<dbReference type="GO" id="GO:0003677">
    <property type="term" value="F:DNA binding"/>
    <property type="evidence" value="ECO:0007669"/>
    <property type="project" value="UniProtKB-KW"/>
</dbReference>
<feature type="region of interest" description="Disordered" evidence="4">
    <location>
        <begin position="280"/>
        <end position="299"/>
    </location>
</feature>
<dbReference type="Proteomes" id="UP000323142">
    <property type="component" value="Unassembled WGS sequence"/>
</dbReference>
<dbReference type="CDD" id="cd05013">
    <property type="entry name" value="SIS_RpiR"/>
    <property type="match status" value="1"/>
</dbReference>
<dbReference type="GO" id="GO:0097367">
    <property type="term" value="F:carbohydrate derivative binding"/>
    <property type="evidence" value="ECO:0007669"/>
    <property type="project" value="InterPro"/>
</dbReference>
<evidence type="ECO:0000259" key="6">
    <source>
        <dbReference type="PROSITE" id="PS51464"/>
    </source>
</evidence>
<dbReference type="InterPro" id="IPR047640">
    <property type="entry name" value="RpiR-like"/>
</dbReference>
<dbReference type="GO" id="GO:0003700">
    <property type="term" value="F:DNA-binding transcription factor activity"/>
    <property type="evidence" value="ECO:0007669"/>
    <property type="project" value="InterPro"/>
</dbReference>
<reference evidence="7 8" key="2">
    <citation type="submission" date="2019-09" db="EMBL/GenBank/DDBJ databases">
        <authorList>
            <person name="Jin C."/>
        </authorList>
    </citation>
    <scope>NUCLEOTIDE SEQUENCE [LARGE SCALE GENOMIC DNA]</scope>
    <source>
        <strain evidence="7 8">BN140002</strain>
    </source>
</reference>
<feature type="domain" description="SIS" evidence="6">
    <location>
        <begin position="142"/>
        <end position="282"/>
    </location>
</feature>